<proteinExistence type="predicted"/>
<name>A0A834PA81_VESPE</name>
<keyword evidence="2" id="KW-1185">Reference proteome</keyword>
<evidence type="ECO:0000313" key="2">
    <source>
        <dbReference type="Proteomes" id="UP000600918"/>
    </source>
</evidence>
<gene>
    <name evidence="1" type="ORF">H0235_002414</name>
</gene>
<organism evidence="1 2">
    <name type="scientific">Vespula pensylvanica</name>
    <name type="common">Western yellow jacket</name>
    <name type="synonym">Wasp</name>
    <dbReference type="NCBI Taxonomy" id="30213"/>
    <lineage>
        <taxon>Eukaryota</taxon>
        <taxon>Metazoa</taxon>
        <taxon>Ecdysozoa</taxon>
        <taxon>Arthropoda</taxon>
        <taxon>Hexapoda</taxon>
        <taxon>Insecta</taxon>
        <taxon>Pterygota</taxon>
        <taxon>Neoptera</taxon>
        <taxon>Endopterygota</taxon>
        <taxon>Hymenoptera</taxon>
        <taxon>Apocrita</taxon>
        <taxon>Aculeata</taxon>
        <taxon>Vespoidea</taxon>
        <taxon>Vespidae</taxon>
        <taxon>Vespinae</taxon>
        <taxon>Vespula</taxon>
    </lineage>
</organism>
<comment type="caution">
    <text evidence="1">The sequence shown here is derived from an EMBL/GenBank/DDBJ whole genome shotgun (WGS) entry which is preliminary data.</text>
</comment>
<dbReference type="EMBL" id="JACSDY010000002">
    <property type="protein sequence ID" value="KAF7434223.1"/>
    <property type="molecule type" value="Genomic_DNA"/>
</dbReference>
<evidence type="ECO:0000313" key="1">
    <source>
        <dbReference type="EMBL" id="KAF7434223.1"/>
    </source>
</evidence>
<accession>A0A834PA81</accession>
<dbReference type="Proteomes" id="UP000600918">
    <property type="component" value="Unassembled WGS sequence"/>
</dbReference>
<protein>
    <submittedName>
        <fullName evidence="1">Uncharacterized protein</fullName>
    </submittedName>
</protein>
<sequence>MRLDDSSEWIYYERSRISHKTDGPSRIRAATTYNYNDNRSNVEASSKNGPLQCRNQAFKSHAALPLSLLAFSVIRSLKSGYPLNESHLQKCVLMHDVKWGWW</sequence>
<reference evidence="1" key="1">
    <citation type="journal article" date="2020" name="G3 (Bethesda)">
        <title>High-Quality Assemblies for Three Invasive Social Wasps from the &lt;i&gt;Vespula&lt;/i&gt; Genus.</title>
        <authorList>
            <person name="Harrop T.W.R."/>
            <person name="Guhlin J."/>
            <person name="McLaughlin G.M."/>
            <person name="Permina E."/>
            <person name="Stockwell P."/>
            <person name="Gilligan J."/>
            <person name="Le Lec M.F."/>
            <person name="Gruber M.A.M."/>
            <person name="Quinn O."/>
            <person name="Lovegrove M."/>
            <person name="Duncan E.J."/>
            <person name="Remnant E.J."/>
            <person name="Van Eeckhoven J."/>
            <person name="Graham B."/>
            <person name="Knapp R.A."/>
            <person name="Langford K.W."/>
            <person name="Kronenberg Z."/>
            <person name="Press M.O."/>
            <person name="Eacker S.M."/>
            <person name="Wilson-Rankin E.E."/>
            <person name="Purcell J."/>
            <person name="Lester P.J."/>
            <person name="Dearden P.K."/>
        </authorList>
    </citation>
    <scope>NUCLEOTIDE SEQUENCE</scope>
    <source>
        <strain evidence="1">Volc-1</strain>
    </source>
</reference>
<dbReference type="AlphaFoldDB" id="A0A834PA81"/>